<keyword evidence="3" id="KW-1185">Reference proteome</keyword>
<gene>
    <name evidence="2" type="ORF">ETX26_10610</name>
</gene>
<evidence type="ECO:0000313" key="2">
    <source>
        <dbReference type="EMBL" id="RXZ64345.1"/>
    </source>
</evidence>
<organism evidence="2 3">
    <name type="scientific">Pelagerythrobacter rhizovicinus</name>
    <dbReference type="NCBI Taxonomy" id="2268576"/>
    <lineage>
        <taxon>Bacteria</taxon>
        <taxon>Pseudomonadati</taxon>
        <taxon>Pseudomonadota</taxon>
        <taxon>Alphaproteobacteria</taxon>
        <taxon>Sphingomonadales</taxon>
        <taxon>Erythrobacteraceae</taxon>
        <taxon>Pelagerythrobacter</taxon>
    </lineage>
</organism>
<dbReference type="RefSeq" id="WP_129524658.1">
    <property type="nucleotide sequence ID" value="NZ_SDPV01000002.1"/>
</dbReference>
<dbReference type="EMBL" id="SDPV01000002">
    <property type="protein sequence ID" value="RXZ64345.1"/>
    <property type="molecule type" value="Genomic_DNA"/>
</dbReference>
<proteinExistence type="predicted"/>
<name>A0A4Q2KGX6_9SPHN</name>
<comment type="caution">
    <text evidence="2">The sequence shown here is derived from an EMBL/GenBank/DDBJ whole genome shotgun (WGS) entry which is preliminary data.</text>
</comment>
<protein>
    <submittedName>
        <fullName evidence="2">Uncharacterized protein</fullName>
    </submittedName>
</protein>
<evidence type="ECO:0000256" key="1">
    <source>
        <dbReference type="SAM" id="Phobius"/>
    </source>
</evidence>
<evidence type="ECO:0000313" key="3">
    <source>
        <dbReference type="Proteomes" id="UP000293623"/>
    </source>
</evidence>
<sequence>MSRGTIVAAGILLALQTGLFALLATGWLGDYDSSTLALIVYFLAGTWFFAVGAALIVSASLLRWLINRPNDRR</sequence>
<keyword evidence="1" id="KW-0812">Transmembrane</keyword>
<feature type="transmembrane region" description="Helical" evidence="1">
    <location>
        <begin position="36"/>
        <end position="66"/>
    </location>
</feature>
<dbReference type="AlphaFoldDB" id="A0A4Q2KGX6"/>
<keyword evidence="1" id="KW-1133">Transmembrane helix</keyword>
<keyword evidence="1" id="KW-0472">Membrane</keyword>
<dbReference type="Proteomes" id="UP000293623">
    <property type="component" value="Unassembled WGS sequence"/>
</dbReference>
<accession>A0A4Q2KGX6</accession>
<reference evidence="2 3" key="1">
    <citation type="submission" date="2019-01" db="EMBL/GenBank/DDBJ databases">
        <title>Altererythrobacter rhizovicinus sp. nov., isolated from the rhizosphere soil of Haloxylon ammodendron.</title>
        <authorList>
            <person name="Li H.-P."/>
            <person name="Gou J.-Y."/>
            <person name="Yao D."/>
            <person name="Han Q.-Q."/>
            <person name="Shao K.-Z."/>
            <person name="Zhao Q."/>
            <person name="Zhang J.-L."/>
        </authorList>
    </citation>
    <scope>NUCLEOTIDE SEQUENCE [LARGE SCALE GENOMIC DNA]</scope>
    <source>
        <strain evidence="2 3">AY-3R</strain>
    </source>
</reference>